<dbReference type="Pfam" id="PF01183">
    <property type="entry name" value="Glyco_hydro_25"/>
    <property type="match status" value="1"/>
</dbReference>
<dbReference type="Proteomes" id="UP000295711">
    <property type="component" value="Unassembled WGS sequence"/>
</dbReference>
<dbReference type="InterPro" id="IPR025282">
    <property type="entry name" value="DUF4214"/>
</dbReference>
<dbReference type="Pfam" id="PF13946">
    <property type="entry name" value="DUF4214"/>
    <property type="match status" value="2"/>
</dbReference>
<keyword evidence="2" id="KW-0732">Signal</keyword>
<dbReference type="OrthoDB" id="9783374at2"/>
<keyword evidence="5" id="KW-1185">Reference proteome</keyword>
<sequence>MKKSFWVRAKAAVLSTILLGMGIAGTTYGYAEEISTDITVEMTDETIDESETEHTAETKTIVETETKIQAGIESESELETETELEIEKTELVENSFRYENGEWIHNEIAMFASGFTPWSFENGNWINSLGEPIKGAIEKGIDVSFAQGKIDWKKVAATDISYAIIRCGYGNDEVSQDDKWWKYNADECTRLEIPFGVYIYSYALNTDEALSEAEHVLRLIEGYDLSYPIYLDLEDERYTGSLSNKEIADIAEVFCETIQSAGYEVGIYANLDWFRNRLTDGRFGQWTRWVAQYNTECTYKKAYTMWQCTSMGTVDGIDGFVDLNFTMDITPEEEEINTPEKMVENFVTRLYELVLGRKPDKAGLEGWKSQLLNQVETGADVLQGFINSDELKAKNLTNDAFVELLYNVCLGRNSDKEGKGAWISCLEKGLSRTYVLKGFAESEEFTDICSEYDIIRGNITLVEKEDLYPEITQYLYRCYRVFLNREPDTQGLRQWIDAFIARGEKPDEITKGFVFSKELNDKNLDDEEFVKILYKGLFDREADDVGLHDWINWLNSGKSRQEVFWGFTNSDEFHKLVNSFGL</sequence>
<evidence type="ECO:0000256" key="2">
    <source>
        <dbReference type="SAM" id="SignalP"/>
    </source>
</evidence>
<organism evidence="4 5">
    <name type="scientific">Frisingicoccus caecimuris</name>
    <dbReference type="NCBI Taxonomy" id="1796636"/>
    <lineage>
        <taxon>Bacteria</taxon>
        <taxon>Bacillati</taxon>
        <taxon>Bacillota</taxon>
        <taxon>Clostridia</taxon>
        <taxon>Lachnospirales</taxon>
        <taxon>Lachnospiraceae</taxon>
        <taxon>Frisingicoccus</taxon>
    </lineage>
</organism>
<dbReference type="InterPro" id="IPR002053">
    <property type="entry name" value="Glyco_hydro_25"/>
</dbReference>
<reference evidence="4 5" key="1">
    <citation type="submission" date="2019-03" db="EMBL/GenBank/DDBJ databases">
        <title>Genomic Encyclopedia of Type Strains, Phase IV (KMG-IV): sequencing the most valuable type-strain genomes for metagenomic binning, comparative biology and taxonomic classification.</title>
        <authorList>
            <person name="Goeker M."/>
        </authorList>
    </citation>
    <scope>NUCLEOTIDE SEQUENCE [LARGE SCALE GENOMIC DNA]</scope>
    <source>
        <strain evidence="4 5">DSM 28559</strain>
    </source>
</reference>
<dbReference type="SUPFAM" id="SSF51445">
    <property type="entry name" value="(Trans)glycosidases"/>
    <property type="match status" value="1"/>
</dbReference>
<accession>A0A4R2LGR1</accession>
<protein>
    <submittedName>
        <fullName evidence="4">GH25 family lysozyme M1 (1,4-beta-N-acetylmuramidase)</fullName>
    </submittedName>
</protein>
<dbReference type="PANTHER" id="PTHR34135:SF2">
    <property type="entry name" value="LYSOZYME"/>
    <property type="match status" value="1"/>
</dbReference>
<name>A0A4R2LGR1_9FIRM</name>
<dbReference type="Gene3D" id="3.20.20.80">
    <property type="entry name" value="Glycosidases"/>
    <property type="match status" value="1"/>
</dbReference>
<evidence type="ECO:0000313" key="5">
    <source>
        <dbReference type="Proteomes" id="UP000295711"/>
    </source>
</evidence>
<dbReference type="AlphaFoldDB" id="A0A4R2LGR1"/>
<dbReference type="PROSITE" id="PS51904">
    <property type="entry name" value="GLYCOSYL_HYDROL_F25_2"/>
    <property type="match status" value="1"/>
</dbReference>
<proteinExistence type="inferred from homology"/>
<dbReference type="EMBL" id="SLXA01000010">
    <property type="protein sequence ID" value="TCO83994.1"/>
    <property type="molecule type" value="Genomic_DNA"/>
</dbReference>
<dbReference type="GO" id="GO:0003796">
    <property type="term" value="F:lysozyme activity"/>
    <property type="evidence" value="ECO:0007669"/>
    <property type="project" value="InterPro"/>
</dbReference>
<comment type="caution">
    <text evidence="4">The sequence shown here is derived from an EMBL/GenBank/DDBJ whole genome shotgun (WGS) entry which is preliminary data.</text>
</comment>
<dbReference type="GO" id="GO:0016998">
    <property type="term" value="P:cell wall macromolecule catabolic process"/>
    <property type="evidence" value="ECO:0007669"/>
    <property type="project" value="InterPro"/>
</dbReference>
<comment type="similarity">
    <text evidence="1">Belongs to the glycosyl hydrolase 25 family.</text>
</comment>
<dbReference type="InterPro" id="IPR017853">
    <property type="entry name" value="GH"/>
</dbReference>
<feature type="domain" description="DUF4214" evidence="3">
    <location>
        <begin position="512"/>
        <end position="576"/>
    </location>
</feature>
<dbReference type="RefSeq" id="WP_132092526.1">
    <property type="nucleotide sequence ID" value="NZ_JANKAQ010000011.1"/>
</dbReference>
<gene>
    <name evidence="4" type="ORF">EV212_11017</name>
</gene>
<dbReference type="GO" id="GO:0016052">
    <property type="term" value="P:carbohydrate catabolic process"/>
    <property type="evidence" value="ECO:0007669"/>
    <property type="project" value="TreeGrafter"/>
</dbReference>
<feature type="chain" id="PRO_5038743634" evidence="2">
    <location>
        <begin position="32"/>
        <end position="582"/>
    </location>
</feature>
<feature type="signal peptide" evidence="2">
    <location>
        <begin position="1"/>
        <end position="31"/>
    </location>
</feature>
<dbReference type="InterPro" id="IPR038255">
    <property type="entry name" value="PBS_linker_sf"/>
</dbReference>
<evidence type="ECO:0000256" key="1">
    <source>
        <dbReference type="ARBA" id="ARBA00010646"/>
    </source>
</evidence>
<dbReference type="CDD" id="cd06414">
    <property type="entry name" value="GH25_LytC-like"/>
    <property type="match status" value="1"/>
</dbReference>
<evidence type="ECO:0000259" key="3">
    <source>
        <dbReference type="Pfam" id="PF13946"/>
    </source>
</evidence>
<dbReference type="PANTHER" id="PTHR34135">
    <property type="entry name" value="LYSOZYME"/>
    <property type="match status" value="1"/>
</dbReference>
<evidence type="ECO:0000313" key="4">
    <source>
        <dbReference type="EMBL" id="TCO83994.1"/>
    </source>
</evidence>
<feature type="domain" description="DUF4214" evidence="3">
    <location>
        <begin position="344"/>
        <end position="394"/>
    </location>
</feature>
<dbReference type="GO" id="GO:0009253">
    <property type="term" value="P:peptidoglycan catabolic process"/>
    <property type="evidence" value="ECO:0007669"/>
    <property type="project" value="InterPro"/>
</dbReference>
<dbReference type="Gene3D" id="1.10.3130.20">
    <property type="entry name" value="Phycobilisome linker domain"/>
    <property type="match status" value="2"/>
</dbReference>